<feature type="transmembrane region" description="Helical" evidence="1">
    <location>
        <begin position="84"/>
        <end position="105"/>
    </location>
</feature>
<dbReference type="Proteomes" id="UP000614261">
    <property type="component" value="Unassembled WGS sequence"/>
</dbReference>
<evidence type="ECO:0008006" key="4">
    <source>
        <dbReference type="Google" id="ProtNLM"/>
    </source>
</evidence>
<evidence type="ECO:0000256" key="1">
    <source>
        <dbReference type="SAM" id="Phobius"/>
    </source>
</evidence>
<protein>
    <recommendedName>
        <fullName evidence="4">SxtJ</fullName>
    </recommendedName>
</protein>
<gene>
    <name evidence="2" type="ORF">GCM10010833_07280</name>
</gene>
<feature type="transmembrane region" description="Helical" evidence="1">
    <location>
        <begin position="45"/>
        <end position="64"/>
    </location>
</feature>
<evidence type="ECO:0000313" key="2">
    <source>
        <dbReference type="EMBL" id="GGB55133.1"/>
    </source>
</evidence>
<organism evidence="2 3">
    <name type="scientific">Blastomonas aquatica</name>
    <dbReference type="NCBI Taxonomy" id="1510276"/>
    <lineage>
        <taxon>Bacteria</taxon>
        <taxon>Pseudomonadati</taxon>
        <taxon>Pseudomonadota</taxon>
        <taxon>Alphaproteobacteria</taxon>
        <taxon>Sphingomonadales</taxon>
        <taxon>Sphingomonadaceae</taxon>
        <taxon>Blastomonas</taxon>
    </lineage>
</organism>
<keyword evidence="1" id="KW-0472">Membrane</keyword>
<proteinExistence type="predicted"/>
<reference evidence="3" key="1">
    <citation type="journal article" date="2019" name="Int. J. Syst. Evol. Microbiol.">
        <title>The Global Catalogue of Microorganisms (GCM) 10K type strain sequencing project: providing services to taxonomists for standard genome sequencing and annotation.</title>
        <authorList>
            <consortium name="The Broad Institute Genomics Platform"/>
            <consortium name="The Broad Institute Genome Sequencing Center for Infectious Disease"/>
            <person name="Wu L."/>
            <person name="Ma J."/>
        </authorList>
    </citation>
    <scope>NUCLEOTIDE SEQUENCE [LARGE SCALE GENOMIC DNA]</scope>
    <source>
        <strain evidence="3">CGMCC 1.12851</strain>
    </source>
</reference>
<keyword evidence="3" id="KW-1185">Reference proteome</keyword>
<keyword evidence="1" id="KW-1133">Transmembrane helix</keyword>
<dbReference type="RefSeq" id="WP_188512962.1">
    <property type="nucleotide sequence ID" value="NZ_BMGD01000001.1"/>
</dbReference>
<evidence type="ECO:0000313" key="3">
    <source>
        <dbReference type="Proteomes" id="UP000614261"/>
    </source>
</evidence>
<comment type="caution">
    <text evidence="2">The sequence shown here is derived from an EMBL/GenBank/DDBJ whole genome shotgun (WGS) entry which is preliminary data.</text>
</comment>
<dbReference type="InterPro" id="IPR045781">
    <property type="entry name" value="SxtJ"/>
</dbReference>
<name>A0ABQ1IXW6_9SPHN</name>
<keyword evidence="1" id="KW-0812">Transmembrane</keyword>
<accession>A0ABQ1IXW6</accession>
<sequence length="138" mass="15055">MVRDENTLAEVRSPGSPKAFGITMALVASGFMVLPLFAGRQPNMWLGALVIGLAAISWLRPALLAPANRIWLAFGQKLHKLTSLIILGAMFFLVVTPLALVLRAVGSDRLALKRAPASQSYWVERDPAGRKANFDRPF</sequence>
<dbReference type="EMBL" id="BMGD01000001">
    <property type="protein sequence ID" value="GGB55133.1"/>
    <property type="molecule type" value="Genomic_DNA"/>
</dbReference>
<feature type="transmembrane region" description="Helical" evidence="1">
    <location>
        <begin position="20"/>
        <end position="38"/>
    </location>
</feature>
<dbReference type="Pfam" id="PF19588">
    <property type="entry name" value="SxtJ"/>
    <property type="match status" value="1"/>
</dbReference>